<feature type="transmembrane region" description="Helical" evidence="8">
    <location>
        <begin position="12"/>
        <end position="30"/>
    </location>
</feature>
<evidence type="ECO:0000256" key="2">
    <source>
        <dbReference type="ARBA" id="ARBA00005512"/>
    </source>
</evidence>
<feature type="compositionally biased region" description="Polar residues" evidence="9">
    <location>
        <begin position="677"/>
        <end position="698"/>
    </location>
</feature>
<feature type="transmembrane region" description="Helical" evidence="8">
    <location>
        <begin position="101"/>
        <end position="122"/>
    </location>
</feature>
<dbReference type="RefSeq" id="XP_020737618.1">
    <property type="nucleotide sequence ID" value="XM_020881959.2"/>
</dbReference>
<dbReference type="PANTHER" id="PTHR14463:SF5">
    <property type="entry name" value="LIPASE MATURATION FACTOR 2"/>
    <property type="match status" value="1"/>
</dbReference>
<evidence type="ECO:0000256" key="7">
    <source>
        <dbReference type="ARBA" id="ARBA00023180"/>
    </source>
</evidence>
<evidence type="ECO:0000256" key="8">
    <source>
        <dbReference type="RuleBase" id="RU361229"/>
    </source>
</evidence>
<keyword evidence="3 8" id="KW-0812">Transmembrane</keyword>
<feature type="transmembrane region" description="Helical" evidence="8">
    <location>
        <begin position="223"/>
        <end position="243"/>
    </location>
</feature>
<gene>
    <name evidence="13" type="primary">LMF2</name>
</gene>
<reference evidence="12" key="1">
    <citation type="journal article" date="2022" name="J. Hered.">
        <title>A De Novo Chromosome-Level Genome Assembly of the White-Tailed Deer, Odocoileus Virginianus.</title>
        <authorList>
            <person name="London E.W."/>
            <person name="Roca A.L."/>
            <person name="Novakofski J.E."/>
            <person name="Mateus-Pinilla N.E."/>
        </authorList>
    </citation>
    <scope>NUCLEOTIDE SEQUENCE [LARGE SCALE GENOMIC DNA]</scope>
</reference>
<dbReference type="GO" id="GO:0051604">
    <property type="term" value="P:protein maturation"/>
    <property type="evidence" value="ECO:0007669"/>
    <property type="project" value="InterPro"/>
</dbReference>
<evidence type="ECO:0000259" key="10">
    <source>
        <dbReference type="Pfam" id="PF06762"/>
    </source>
</evidence>
<dbReference type="InParanoid" id="A0A6J0WIR5"/>
<evidence type="ECO:0000256" key="3">
    <source>
        <dbReference type="ARBA" id="ARBA00022692"/>
    </source>
</evidence>
<sequence>MAGSRLPRQLFLQGVAAVFMFAFASLYTQIPGLYGPEGILPARRTLRPQGKGRWQQLWETPTLLWEAPLLGLDTAQGLELLSLLGTLLALGALLTRQLRHLLVYLLLWATYLSVYQVGQVFLYFQWDSLLLETGFLAVLVAPLGLPPNHKQAPQGRPGGVSPHEALPFWLVRWLLFRLMFASGVVKLTSRCPAWWGLTALTYHYETQCLPTPAAWFAHHLPVWLHKLAVVATFLIEIAVPPLFFAPVRRLRLAAFCSQVLLQVLIIITGNYNFFNLLTLVLTTALLDDTHLAAKSSTSRRKRTPSSWPKALLAMLTLLLELAVYGLLTYGVVHCFGLEVDWEQHIVRSRTNFTFHQFSQWLKTVTLPTMWLGAASLAWELLTALWRWVQVRGLLQKLCAAVQLSIFGTATVALFMISLVPYSYMEPSSHGRLWTGAHRLFGTVEHLQLANSYGLFRRMTGLGGRPEVVLEGSYDGLQWTEIEFMYKPGNLSRPPPIVVPHQPRLDWQMWFAALGPHTHSPWFTSLVLRLLQGKEPVIRLIQNHTPGYPFHKQPPTYVRAQRYKYWFSHPWEQGQWWRRQWVEEFFPSVSLGDPTLDMLLRQFGLQDRSPPRARGSSNTLTQVLYWVRKQLSHLEAPSLLWGLLGAVGAIKVMQALLALPRTKEEKHKPAPQEDSVAASKQASPAPNISSSSQTPRRKK</sequence>
<reference evidence="13" key="2">
    <citation type="submission" date="2025-08" db="UniProtKB">
        <authorList>
            <consortium name="RefSeq"/>
        </authorList>
    </citation>
    <scope>IDENTIFICATION</scope>
    <source>
        <tissue evidence="13">Tongue muscle</tissue>
    </source>
</reference>
<dbReference type="GO" id="GO:0005789">
    <property type="term" value="C:endoplasmic reticulum membrane"/>
    <property type="evidence" value="ECO:0007669"/>
    <property type="project" value="UniProtKB-SubCell"/>
</dbReference>
<dbReference type="GeneID" id="110130176"/>
<feature type="transmembrane region" description="Helical" evidence="8">
    <location>
        <begin position="400"/>
        <end position="423"/>
    </location>
</feature>
<proteinExistence type="inferred from homology"/>
<dbReference type="PANTHER" id="PTHR14463">
    <property type="entry name" value="LIPASE MATURATION FACTOR"/>
    <property type="match status" value="1"/>
</dbReference>
<keyword evidence="7" id="KW-0325">Glycoprotein</keyword>
<dbReference type="OrthoDB" id="5988002at2759"/>
<evidence type="ECO:0000313" key="13">
    <source>
        <dbReference type="RefSeq" id="XP_020737618.1"/>
    </source>
</evidence>
<feature type="domain" description="Lipase maturation factor 1/2 N-terminal" evidence="10">
    <location>
        <begin position="123"/>
        <end position="292"/>
    </location>
</feature>
<dbReference type="InterPro" id="IPR057433">
    <property type="entry name" value="LMF1/2_C"/>
</dbReference>
<comment type="function">
    <text evidence="8">Involved in the maturation of specific proteins in the endoplasmic reticulum.</text>
</comment>
<comment type="similarity">
    <text evidence="2 8">Belongs to the lipase maturation factor family.</text>
</comment>
<keyword evidence="6 8" id="KW-0472">Membrane</keyword>
<dbReference type="AlphaFoldDB" id="A0A6J0WIR5"/>
<evidence type="ECO:0000256" key="1">
    <source>
        <dbReference type="ARBA" id="ARBA00004477"/>
    </source>
</evidence>
<dbReference type="InterPro" id="IPR057434">
    <property type="entry name" value="LMF1/2_N"/>
</dbReference>
<feature type="region of interest" description="Disordered" evidence="9">
    <location>
        <begin position="661"/>
        <end position="698"/>
    </location>
</feature>
<evidence type="ECO:0000256" key="4">
    <source>
        <dbReference type="ARBA" id="ARBA00022824"/>
    </source>
</evidence>
<dbReference type="InterPro" id="IPR009613">
    <property type="entry name" value="LMF"/>
</dbReference>
<keyword evidence="4 8" id="KW-0256">Endoplasmic reticulum</keyword>
<feature type="compositionally biased region" description="Basic and acidic residues" evidence="9">
    <location>
        <begin position="661"/>
        <end position="670"/>
    </location>
</feature>
<evidence type="ECO:0000256" key="5">
    <source>
        <dbReference type="ARBA" id="ARBA00022989"/>
    </source>
</evidence>
<dbReference type="Proteomes" id="UP001652640">
    <property type="component" value="Chromosome 23"/>
</dbReference>
<comment type="subcellular location">
    <subcellularLocation>
        <location evidence="1 8">Endoplasmic reticulum membrane</location>
        <topology evidence="1 8">Multi-pass membrane protein</topology>
    </subcellularLocation>
</comment>
<protein>
    <recommendedName>
        <fullName evidence="8">Lipase maturation factor</fullName>
    </recommendedName>
</protein>
<feature type="transmembrane region" description="Helical" evidence="8">
    <location>
        <begin position="311"/>
        <end position="332"/>
    </location>
</feature>
<feature type="transmembrane region" description="Helical" evidence="8">
    <location>
        <begin position="75"/>
        <end position="94"/>
    </location>
</feature>
<dbReference type="KEGG" id="ovr:110130176"/>
<keyword evidence="12" id="KW-1185">Reference proteome</keyword>
<evidence type="ECO:0000259" key="11">
    <source>
        <dbReference type="Pfam" id="PF25179"/>
    </source>
</evidence>
<evidence type="ECO:0000313" key="12">
    <source>
        <dbReference type="Proteomes" id="UP001652640"/>
    </source>
</evidence>
<feature type="transmembrane region" description="Helical" evidence="8">
    <location>
        <begin position="166"/>
        <end position="185"/>
    </location>
</feature>
<organism evidence="12 13">
    <name type="scientific">Odocoileus virginianus</name>
    <name type="common">White-tailed deer</name>
    <dbReference type="NCBI Taxonomy" id="9874"/>
    <lineage>
        <taxon>Eukaryota</taxon>
        <taxon>Metazoa</taxon>
        <taxon>Chordata</taxon>
        <taxon>Craniata</taxon>
        <taxon>Vertebrata</taxon>
        <taxon>Euteleostomi</taxon>
        <taxon>Mammalia</taxon>
        <taxon>Eutheria</taxon>
        <taxon>Laurasiatheria</taxon>
        <taxon>Artiodactyla</taxon>
        <taxon>Ruminantia</taxon>
        <taxon>Pecora</taxon>
        <taxon>Cervidae</taxon>
        <taxon>Odocoileinae</taxon>
        <taxon>Odocoileus</taxon>
    </lineage>
</organism>
<feature type="domain" description="Lipase maturation factor 1/2 C-terminal" evidence="11">
    <location>
        <begin position="448"/>
        <end position="586"/>
    </location>
</feature>
<accession>A0A6J0WIR5</accession>
<feature type="transmembrane region" description="Helical" evidence="8">
    <location>
        <begin position="369"/>
        <end position="388"/>
    </location>
</feature>
<dbReference type="FunCoup" id="A0A6J0WIR5">
    <property type="interactions" value="1458"/>
</dbReference>
<evidence type="ECO:0000256" key="9">
    <source>
        <dbReference type="SAM" id="MobiDB-lite"/>
    </source>
</evidence>
<evidence type="ECO:0000256" key="6">
    <source>
        <dbReference type="ARBA" id="ARBA00023136"/>
    </source>
</evidence>
<dbReference type="Pfam" id="PF06762">
    <property type="entry name" value="LMF1"/>
    <property type="match status" value="1"/>
</dbReference>
<keyword evidence="5 8" id="KW-1133">Transmembrane helix</keyword>
<dbReference type="Pfam" id="PF25179">
    <property type="entry name" value="LMF1_C"/>
    <property type="match status" value="1"/>
</dbReference>
<name>A0A6J0WIR5_ODOVR</name>